<protein>
    <recommendedName>
        <fullName evidence="4">DUF3618 domain-containing protein</fullName>
    </recommendedName>
</protein>
<name>A0ABU3GE83_9MICO</name>
<organism evidence="2 3">
    <name type="scientific">Microbacterium gawkjiense</name>
    <dbReference type="NCBI Taxonomy" id="3067309"/>
    <lineage>
        <taxon>Bacteria</taxon>
        <taxon>Bacillati</taxon>
        <taxon>Actinomycetota</taxon>
        <taxon>Actinomycetes</taxon>
        <taxon>Micrococcales</taxon>
        <taxon>Microbacteriaceae</taxon>
        <taxon>Microbacterium</taxon>
    </lineage>
</organism>
<dbReference type="Proteomes" id="UP001251849">
    <property type="component" value="Unassembled WGS sequence"/>
</dbReference>
<evidence type="ECO:0000313" key="2">
    <source>
        <dbReference type="EMBL" id="MDT3318108.1"/>
    </source>
</evidence>
<proteinExistence type="predicted"/>
<feature type="transmembrane region" description="Helical" evidence="1">
    <location>
        <begin position="70"/>
        <end position="90"/>
    </location>
</feature>
<sequence length="92" mass="10202">MTAEDASQRDHARLQQIREELIDLAWVAGSPDYGHIDRREALEKEAAEIRTRLGIDDDRPPLSTGSTRRGWLKLIATALGVVGTLAILSLPR</sequence>
<evidence type="ECO:0008006" key="4">
    <source>
        <dbReference type="Google" id="ProtNLM"/>
    </source>
</evidence>
<accession>A0ABU3GE83</accession>
<dbReference type="EMBL" id="JAUZVV010000003">
    <property type="protein sequence ID" value="MDT3318108.1"/>
    <property type="molecule type" value="Genomic_DNA"/>
</dbReference>
<gene>
    <name evidence="2" type="ORF">Q9S71_14870</name>
</gene>
<evidence type="ECO:0000313" key="3">
    <source>
        <dbReference type="Proteomes" id="UP001251849"/>
    </source>
</evidence>
<keyword evidence="1" id="KW-1133">Transmembrane helix</keyword>
<comment type="caution">
    <text evidence="2">The sequence shown here is derived from an EMBL/GenBank/DDBJ whole genome shotgun (WGS) entry which is preliminary data.</text>
</comment>
<evidence type="ECO:0000256" key="1">
    <source>
        <dbReference type="SAM" id="Phobius"/>
    </source>
</evidence>
<keyword evidence="1" id="KW-0812">Transmembrane</keyword>
<dbReference type="RefSeq" id="WP_311863422.1">
    <property type="nucleotide sequence ID" value="NZ_JAUZVV010000003.1"/>
</dbReference>
<keyword evidence="3" id="KW-1185">Reference proteome</keyword>
<reference evidence="2 3" key="1">
    <citation type="submission" date="2023-08" db="EMBL/GenBank/DDBJ databases">
        <title>Microbacterium aquilitoris sp. nov. and Microbacterium gwkjibeachense sp. nov., isolated from beach.</title>
        <authorList>
            <person name="Lee S.D."/>
            <person name="Yang H."/>
            <person name="Kim I."/>
        </authorList>
    </citation>
    <scope>NUCLEOTIDE SEQUENCE [LARGE SCALE GENOMIC DNA]</scope>
    <source>
        <strain evidence="2 3">KSW4-11</strain>
    </source>
</reference>
<keyword evidence="1" id="KW-0472">Membrane</keyword>